<dbReference type="InterPro" id="IPR011722">
    <property type="entry name" value="Hemimethylated_DNA-bd_dom"/>
</dbReference>
<dbReference type="PANTHER" id="PTHR31350">
    <property type="entry name" value="SI:DKEY-261L7.2"/>
    <property type="match status" value="1"/>
</dbReference>
<dbReference type="SMART" id="SM00992">
    <property type="entry name" value="YccV-like"/>
    <property type="match status" value="1"/>
</dbReference>
<dbReference type="InterPro" id="IPR036047">
    <property type="entry name" value="F-box-like_dom_sf"/>
</dbReference>
<reference evidence="3" key="1">
    <citation type="submission" date="2023-01" db="EMBL/GenBank/DDBJ databases">
        <title>Genome assembly of the deep-sea coral Lophelia pertusa.</title>
        <authorList>
            <person name="Herrera S."/>
            <person name="Cordes E."/>
        </authorList>
    </citation>
    <scope>NUCLEOTIDE SEQUENCE</scope>
    <source>
        <strain evidence="3">USNM1676648</strain>
        <tissue evidence="3">Polyp</tissue>
    </source>
</reference>
<dbReference type="PANTHER" id="PTHR31350:SF21">
    <property type="entry name" value="F-BOX ONLY PROTEIN 21"/>
    <property type="match status" value="1"/>
</dbReference>
<dbReference type="Pfam" id="PF13369">
    <property type="entry name" value="Transglut_core2"/>
    <property type="match status" value="1"/>
</dbReference>
<dbReference type="OrthoDB" id="28868at2759"/>
<dbReference type="SMART" id="SM00256">
    <property type="entry name" value="FBOX"/>
    <property type="match status" value="1"/>
</dbReference>
<evidence type="ECO:0000313" key="3">
    <source>
        <dbReference type="EMBL" id="KAJ7378341.1"/>
    </source>
</evidence>
<protein>
    <submittedName>
        <fullName evidence="3">F-box protein 21</fullName>
    </submittedName>
</protein>
<dbReference type="Pfam" id="PF08755">
    <property type="entry name" value="YccV-like"/>
    <property type="match status" value="1"/>
</dbReference>
<dbReference type="AlphaFoldDB" id="A0A9X0CWP1"/>
<evidence type="ECO:0000259" key="2">
    <source>
        <dbReference type="SMART" id="SM00992"/>
    </source>
</evidence>
<dbReference type="Gene3D" id="2.30.30.390">
    <property type="entry name" value="Hemimethylated DNA-binding domain"/>
    <property type="match status" value="1"/>
</dbReference>
<dbReference type="Gene3D" id="1.20.1280.50">
    <property type="match status" value="1"/>
</dbReference>
<feature type="domain" description="F-box" evidence="1">
    <location>
        <begin position="16"/>
        <end position="58"/>
    </location>
</feature>
<dbReference type="SUPFAM" id="SSF81383">
    <property type="entry name" value="F-box domain"/>
    <property type="match status" value="1"/>
</dbReference>
<feature type="domain" description="Hemimethylated DNA-binding" evidence="2">
    <location>
        <begin position="493"/>
        <end position="590"/>
    </location>
</feature>
<dbReference type="InterPro" id="IPR036623">
    <property type="entry name" value="Hemimethylated_DNA-bd_sf"/>
</dbReference>
<evidence type="ECO:0000313" key="4">
    <source>
        <dbReference type="Proteomes" id="UP001163046"/>
    </source>
</evidence>
<comment type="caution">
    <text evidence="3">The sequence shown here is derived from an EMBL/GenBank/DDBJ whole genome shotgun (WGS) entry which is preliminary data.</text>
</comment>
<sequence>MEDDCGRESENTLLLLADELIDMVLSYSHIDHKDLCRCAQVCRRLNIIATGNELWKKKALSRWGFWRLMPKENWCVVYRDRMLMEHKIHNALDIVSIKYYSKVVVSKKELERFVHLANENPDLSNCHVHNIVHELLQGDDRKVNLTHRYYARNVKSHLKIHQIKDEWKKFLALPEDQQHLEKGAMLIARWILNEEDIDEEDTCLELDGMAYMVQDSLRGNSSSTNSATPTAPLEERLAQSNEEFATVTHPAACLRILDCLKCVLYQQLQFKGNSSEYYKKDNSMLYQVIKNRTGNPITLAVLFAAIARRLGVKLEPVNFPSHFLLRWRCNLDPEVDDASAYKYIDCFNGGRFLSEEQCMDLLLLPMADARSSGDLFVKASPTQVFIRIVANIINSYQTTEQQGSRLSGLHSSVDLALFLDPDDNNSRLLLARIQVHLGIDLEEAIDTLKGLLSNRASIRRGTLDNLLERANSKNDIEDIPPQPKLRSDPSNSQVGFKVGMVMRHKLYNYGCVIYGWDPVCKMDEQWIQQMGVDRSPGGRNQPFYNVLGDDGSQRYAAQTNLREDPNQPLNPHPELGKYFKGFTGTRYTPNECLQQEYPGDMDI</sequence>
<dbReference type="SUPFAM" id="SSF141255">
    <property type="entry name" value="YccV-like"/>
    <property type="match status" value="1"/>
</dbReference>
<keyword evidence="4" id="KW-1185">Reference proteome</keyword>
<dbReference type="Proteomes" id="UP001163046">
    <property type="component" value="Unassembled WGS sequence"/>
</dbReference>
<organism evidence="3 4">
    <name type="scientific">Desmophyllum pertusum</name>
    <dbReference type="NCBI Taxonomy" id="174260"/>
    <lineage>
        <taxon>Eukaryota</taxon>
        <taxon>Metazoa</taxon>
        <taxon>Cnidaria</taxon>
        <taxon>Anthozoa</taxon>
        <taxon>Hexacorallia</taxon>
        <taxon>Scleractinia</taxon>
        <taxon>Caryophylliina</taxon>
        <taxon>Caryophylliidae</taxon>
        <taxon>Desmophyllum</taxon>
    </lineage>
</organism>
<dbReference type="InterPro" id="IPR001810">
    <property type="entry name" value="F-box_dom"/>
</dbReference>
<dbReference type="GO" id="GO:0003677">
    <property type="term" value="F:DNA binding"/>
    <property type="evidence" value="ECO:0007669"/>
    <property type="project" value="InterPro"/>
</dbReference>
<dbReference type="Pfam" id="PF12937">
    <property type="entry name" value="F-box-like"/>
    <property type="match status" value="1"/>
</dbReference>
<dbReference type="InterPro" id="IPR032698">
    <property type="entry name" value="SirB1_N"/>
</dbReference>
<accession>A0A9X0CWP1</accession>
<evidence type="ECO:0000259" key="1">
    <source>
        <dbReference type="SMART" id="SM00256"/>
    </source>
</evidence>
<proteinExistence type="predicted"/>
<gene>
    <name evidence="3" type="primary">FBXO21</name>
    <name evidence="3" type="ORF">OS493_023595</name>
</gene>
<dbReference type="EMBL" id="MU826367">
    <property type="protein sequence ID" value="KAJ7378341.1"/>
    <property type="molecule type" value="Genomic_DNA"/>
</dbReference>
<name>A0A9X0CWP1_9CNID</name>
<dbReference type="NCBIfam" id="TIGR02097">
    <property type="entry name" value="yccV"/>
    <property type="match status" value="1"/>
</dbReference>